<sequence length="188" mass="21648">MKKRNTCLICLQGLSGSGKTTVANFLASTLNIPVYHSDVERKKLFGLSPTENSSLANLDIYTKEATIRTFQKLYELAFEELSAQQSVLVDAAFLRHHERLRMQQLARDTGALFLIVKCQAGQQIMIDRIRTRQHLGNDPSEASEDLIHKQKQWQEALTSDELQTCIKVFTEEKNWQETLLQRIYRYIS</sequence>
<dbReference type="PANTHER" id="PTHR37807">
    <property type="entry name" value="OS07G0160300 PROTEIN"/>
    <property type="match status" value="1"/>
</dbReference>
<dbReference type="GO" id="GO:0016301">
    <property type="term" value="F:kinase activity"/>
    <property type="evidence" value="ECO:0007669"/>
    <property type="project" value="UniProtKB-KW"/>
</dbReference>
<dbReference type="SUPFAM" id="SSF52540">
    <property type="entry name" value="P-loop containing nucleoside triphosphate hydrolases"/>
    <property type="match status" value="1"/>
</dbReference>
<dbReference type="EMBL" id="JBEWTB010000002">
    <property type="protein sequence ID" value="MET4757679.1"/>
    <property type="molecule type" value="Genomic_DNA"/>
</dbReference>
<evidence type="ECO:0000313" key="2">
    <source>
        <dbReference type="Proteomes" id="UP001549366"/>
    </source>
</evidence>
<dbReference type="Pfam" id="PF13671">
    <property type="entry name" value="AAA_33"/>
    <property type="match status" value="1"/>
</dbReference>
<organism evidence="1 2">
    <name type="scientific">Endozoicomonas lisbonensis</name>
    <dbReference type="NCBI Taxonomy" id="3120522"/>
    <lineage>
        <taxon>Bacteria</taxon>
        <taxon>Pseudomonadati</taxon>
        <taxon>Pseudomonadota</taxon>
        <taxon>Gammaproteobacteria</taxon>
        <taxon>Oceanospirillales</taxon>
        <taxon>Endozoicomonadaceae</taxon>
        <taxon>Endozoicomonas</taxon>
    </lineage>
</organism>
<dbReference type="Gene3D" id="3.40.50.300">
    <property type="entry name" value="P-loop containing nucleotide triphosphate hydrolases"/>
    <property type="match status" value="1"/>
</dbReference>
<keyword evidence="1" id="KW-0808">Transferase</keyword>
<keyword evidence="1" id="KW-0418">Kinase</keyword>
<keyword evidence="2" id="KW-1185">Reference proteome</keyword>
<dbReference type="Proteomes" id="UP001549366">
    <property type="component" value="Unassembled WGS sequence"/>
</dbReference>
<reference evidence="1 2" key="1">
    <citation type="submission" date="2024-06" db="EMBL/GenBank/DDBJ databases">
        <title>Genomic Encyclopedia of Type Strains, Phase V (KMG-V): Genome sequencing to study the core and pangenomes of soil and plant-associated prokaryotes.</title>
        <authorList>
            <person name="Whitman W."/>
        </authorList>
    </citation>
    <scope>NUCLEOTIDE SEQUENCE [LARGE SCALE GENOMIC DNA]</scope>
    <source>
        <strain evidence="1 2">NE40</strain>
    </source>
</reference>
<dbReference type="PANTHER" id="PTHR37807:SF3">
    <property type="entry name" value="OS07G0160300 PROTEIN"/>
    <property type="match status" value="1"/>
</dbReference>
<name>A0ABV2SKP5_9GAMM</name>
<evidence type="ECO:0000313" key="1">
    <source>
        <dbReference type="EMBL" id="MET4757679.1"/>
    </source>
</evidence>
<dbReference type="RefSeq" id="WP_354007815.1">
    <property type="nucleotide sequence ID" value="NZ_JBEWTA010000001.1"/>
</dbReference>
<protein>
    <submittedName>
        <fullName evidence="1">Kinase</fullName>
    </submittedName>
</protein>
<accession>A0ABV2SKP5</accession>
<proteinExistence type="predicted"/>
<gene>
    <name evidence="1" type="ORF">V5J35_002871</name>
</gene>
<comment type="caution">
    <text evidence="1">The sequence shown here is derived from an EMBL/GenBank/DDBJ whole genome shotgun (WGS) entry which is preliminary data.</text>
</comment>
<dbReference type="InterPro" id="IPR027417">
    <property type="entry name" value="P-loop_NTPase"/>
</dbReference>